<gene>
    <name evidence="1" type="ORF">CTheo_4770</name>
</gene>
<dbReference type="AlphaFoldDB" id="A0A5N5QJW1"/>
<protein>
    <submittedName>
        <fullName evidence="1">Uncharacterized protein</fullName>
    </submittedName>
</protein>
<evidence type="ECO:0000313" key="1">
    <source>
        <dbReference type="EMBL" id="KAB5591778.1"/>
    </source>
</evidence>
<evidence type="ECO:0000313" key="2">
    <source>
        <dbReference type="Proteomes" id="UP000383932"/>
    </source>
</evidence>
<comment type="caution">
    <text evidence="1">The sequence shown here is derived from an EMBL/GenBank/DDBJ whole genome shotgun (WGS) entry which is preliminary data.</text>
</comment>
<reference evidence="1 2" key="1">
    <citation type="journal article" date="2019" name="Fungal Biol. Biotechnol.">
        <title>Draft genome sequence of fastidious pathogen Ceratobasidium theobromae, which causes vascular-streak dieback in Theobroma cacao.</title>
        <authorList>
            <person name="Ali S.S."/>
            <person name="Asman A."/>
            <person name="Shao J."/>
            <person name="Firmansyah A.P."/>
            <person name="Susilo A.W."/>
            <person name="Rosmana A."/>
            <person name="McMahon P."/>
            <person name="Junaid M."/>
            <person name="Guest D."/>
            <person name="Kheng T.Y."/>
            <person name="Meinhardt L.W."/>
            <person name="Bailey B.A."/>
        </authorList>
    </citation>
    <scope>NUCLEOTIDE SEQUENCE [LARGE SCALE GENOMIC DNA]</scope>
    <source>
        <strain evidence="1 2">CT2</strain>
    </source>
</reference>
<keyword evidence="2" id="KW-1185">Reference proteome</keyword>
<proteinExistence type="predicted"/>
<accession>A0A5N5QJW1</accession>
<sequence>MASKTLHLYAYGLQSPLNHPSCFESNFPSFGVISFRAKGHAKASIQYVFRLAFGYAQTDQGNLVDSAAWVEVKSGDVTSISGGPGQKRFGESAQALVHIPTLAHKNRAGANSSSGFVSGDGIAQRYEPTLVWTDVGSKSNITAQFTPTLTAYVTRDYKATEMIRGDVETAIWSCNLNELGDVTGWNFTEDAASGEFSIERANKV</sequence>
<dbReference type="OrthoDB" id="3165318at2759"/>
<name>A0A5N5QJW1_9AGAM</name>
<dbReference type="EMBL" id="SSOP01000089">
    <property type="protein sequence ID" value="KAB5591778.1"/>
    <property type="molecule type" value="Genomic_DNA"/>
</dbReference>
<dbReference type="Proteomes" id="UP000383932">
    <property type="component" value="Unassembled WGS sequence"/>
</dbReference>
<organism evidence="1 2">
    <name type="scientific">Ceratobasidium theobromae</name>
    <dbReference type="NCBI Taxonomy" id="1582974"/>
    <lineage>
        <taxon>Eukaryota</taxon>
        <taxon>Fungi</taxon>
        <taxon>Dikarya</taxon>
        <taxon>Basidiomycota</taxon>
        <taxon>Agaricomycotina</taxon>
        <taxon>Agaricomycetes</taxon>
        <taxon>Cantharellales</taxon>
        <taxon>Ceratobasidiaceae</taxon>
        <taxon>Ceratobasidium</taxon>
    </lineage>
</organism>